<gene>
    <name evidence="1" type="ORF">ARMGADRAFT_88366</name>
</gene>
<reference evidence="2" key="1">
    <citation type="journal article" date="2017" name="Nat. Ecol. Evol.">
        <title>Genome expansion and lineage-specific genetic innovations in the forest pathogenic fungi Armillaria.</title>
        <authorList>
            <person name="Sipos G."/>
            <person name="Prasanna A.N."/>
            <person name="Walter M.C."/>
            <person name="O'Connor E."/>
            <person name="Balint B."/>
            <person name="Krizsan K."/>
            <person name="Kiss B."/>
            <person name="Hess J."/>
            <person name="Varga T."/>
            <person name="Slot J."/>
            <person name="Riley R."/>
            <person name="Boka B."/>
            <person name="Rigling D."/>
            <person name="Barry K."/>
            <person name="Lee J."/>
            <person name="Mihaltcheva S."/>
            <person name="LaButti K."/>
            <person name="Lipzen A."/>
            <person name="Waldron R."/>
            <person name="Moloney N.M."/>
            <person name="Sperisen C."/>
            <person name="Kredics L."/>
            <person name="Vagvoelgyi C."/>
            <person name="Patrignani A."/>
            <person name="Fitzpatrick D."/>
            <person name="Nagy I."/>
            <person name="Doyle S."/>
            <person name="Anderson J.B."/>
            <person name="Grigoriev I.V."/>
            <person name="Gueldener U."/>
            <person name="Muensterkoetter M."/>
            <person name="Nagy L.G."/>
        </authorList>
    </citation>
    <scope>NUCLEOTIDE SEQUENCE [LARGE SCALE GENOMIC DNA]</scope>
    <source>
        <strain evidence="2">Ar21-2</strain>
    </source>
</reference>
<dbReference type="Gene3D" id="3.80.10.10">
    <property type="entry name" value="Ribonuclease Inhibitor"/>
    <property type="match status" value="1"/>
</dbReference>
<dbReference type="InterPro" id="IPR032675">
    <property type="entry name" value="LRR_dom_sf"/>
</dbReference>
<dbReference type="SUPFAM" id="SSF52047">
    <property type="entry name" value="RNI-like"/>
    <property type="match status" value="1"/>
</dbReference>
<dbReference type="OrthoDB" id="3541472at2759"/>
<dbReference type="AlphaFoldDB" id="A0A2H3DG49"/>
<evidence type="ECO:0000313" key="2">
    <source>
        <dbReference type="Proteomes" id="UP000217790"/>
    </source>
</evidence>
<evidence type="ECO:0000313" key="1">
    <source>
        <dbReference type="EMBL" id="PBK94201.1"/>
    </source>
</evidence>
<name>A0A2H3DG49_ARMGA</name>
<evidence type="ECO:0008006" key="3">
    <source>
        <dbReference type="Google" id="ProtNLM"/>
    </source>
</evidence>
<organism evidence="1 2">
    <name type="scientific">Armillaria gallica</name>
    <name type="common">Bulbous honey fungus</name>
    <name type="synonym">Armillaria bulbosa</name>
    <dbReference type="NCBI Taxonomy" id="47427"/>
    <lineage>
        <taxon>Eukaryota</taxon>
        <taxon>Fungi</taxon>
        <taxon>Dikarya</taxon>
        <taxon>Basidiomycota</taxon>
        <taxon>Agaricomycotina</taxon>
        <taxon>Agaricomycetes</taxon>
        <taxon>Agaricomycetidae</taxon>
        <taxon>Agaricales</taxon>
        <taxon>Marasmiineae</taxon>
        <taxon>Physalacriaceae</taxon>
        <taxon>Armillaria</taxon>
    </lineage>
</organism>
<dbReference type="Proteomes" id="UP000217790">
    <property type="component" value="Unassembled WGS sequence"/>
</dbReference>
<dbReference type="EMBL" id="KZ293654">
    <property type="protein sequence ID" value="PBK94201.1"/>
    <property type="molecule type" value="Genomic_DNA"/>
</dbReference>
<proteinExistence type="predicted"/>
<keyword evidence="2" id="KW-1185">Reference proteome</keyword>
<accession>A0A2H3DG49</accession>
<dbReference type="InParanoid" id="A0A2H3DG49"/>
<sequence>MSLSVLPVEVLEKIVISIPHIGSRRAIRLTCKPLCDVATPLVFEQFYINFTRMKEDKSHAIQFLNELSKGRRLARFIRTLYFRTLPAGSMSNSKGLWDVLVSLGKNRDTFYGTIGKLILAAVPQMEVLENLRWKTMGKAVLRPKIMDQIIHSLSNRPHIRFVSIFSLGMKQDIPCAPFHGLTHLIITGNGSLDYAPAIIANSPNLFRLEIIMDIFPSTSSFPVLSLFGAFPDGTYSSVQQVMLSGRTFSLDPSTVPALVLHLRNLSEFHVPLGFDVPGEFWIALRDAGVFLHRSVWKRCFELDNSFLNYLGACRELKEVHLRLGRRNAFDEQDEQRAQFFLYNIIAMNSESLTVLLLQPEYAGCWCVDAPMLEVLSFCTNLVYIGICVDKERAQVKQDDNVITKLLNNLRHWNFLETLDVGAAIPIYMMVDPADTGEQRSVGEVSIDITRCVTNFQCRDPTAQMLKLQIHTDSVYGLQLRQQDHKSRIYKFTSLHISEADTRAMKCAQGVRATGRNFGILSSHETN</sequence>
<protein>
    <recommendedName>
        <fullName evidence="3">F-box domain-containing protein</fullName>
    </recommendedName>
</protein>